<feature type="compositionally biased region" description="Low complexity" evidence="12">
    <location>
        <begin position="466"/>
        <end position="494"/>
    </location>
</feature>
<feature type="compositionally biased region" description="Basic residues" evidence="12">
    <location>
        <begin position="848"/>
        <end position="858"/>
    </location>
</feature>
<keyword evidence="10" id="KW-0239">DNA-directed DNA polymerase</keyword>
<dbReference type="AlphaFoldDB" id="A0A3N0AGP6"/>
<dbReference type="RefSeq" id="WP_123197964.1">
    <property type="nucleotide sequence ID" value="NZ_QICB01000002.1"/>
</dbReference>
<dbReference type="GO" id="GO:0003887">
    <property type="term" value="F:DNA-directed DNA polymerase activity"/>
    <property type="evidence" value="ECO:0007669"/>
    <property type="project" value="UniProtKB-KW"/>
</dbReference>
<dbReference type="InterPro" id="IPR050238">
    <property type="entry name" value="DNA_Rep/Repair_Clamp_Loader"/>
</dbReference>
<dbReference type="OrthoDB" id="9810148at2"/>
<feature type="compositionally biased region" description="Polar residues" evidence="12">
    <location>
        <begin position="882"/>
        <end position="891"/>
    </location>
</feature>
<evidence type="ECO:0000256" key="3">
    <source>
        <dbReference type="ARBA" id="ARBA00022679"/>
    </source>
</evidence>
<comment type="catalytic activity">
    <reaction evidence="11">
        <text>DNA(n) + a 2'-deoxyribonucleoside 5'-triphosphate = DNA(n+1) + diphosphate</text>
        <dbReference type="Rhea" id="RHEA:22508"/>
        <dbReference type="Rhea" id="RHEA-COMP:17339"/>
        <dbReference type="Rhea" id="RHEA-COMP:17340"/>
        <dbReference type="ChEBI" id="CHEBI:33019"/>
        <dbReference type="ChEBI" id="CHEBI:61560"/>
        <dbReference type="ChEBI" id="CHEBI:173112"/>
        <dbReference type="EC" id="2.7.7.7"/>
    </reaction>
</comment>
<keyword evidence="5" id="KW-0235">DNA replication</keyword>
<dbReference type="Gene3D" id="1.20.272.10">
    <property type="match status" value="1"/>
</dbReference>
<dbReference type="InterPro" id="IPR022754">
    <property type="entry name" value="DNA_pol_III_gamma-3"/>
</dbReference>
<keyword evidence="3" id="KW-0808">Transferase</keyword>
<dbReference type="Proteomes" id="UP000267368">
    <property type="component" value="Unassembled WGS sequence"/>
</dbReference>
<proteinExistence type="inferred from homology"/>
<evidence type="ECO:0000256" key="8">
    <source>
        <dbReference type="ARBA" id="ARBA00022833"/>
    </source>
</evidence>
<evidence type="ECO:0000256" key="6">
    <source>
        <dbReference type="ARBA" id="ARBA00022723"/>
    </source>
</evidence>
<evidence type="ECO:0000313" key="15">
    <source>
        <dbReference type="Proteomes" id="UP000267368"/>
    </source>
</evidence>
<dbReference type="GO" id="GO:0046872">
    <property type="term" value="F:metal ion binding"/>
    <property type="evidence" value="ECO:0007669"/>
    <property type="project" value="UniProtKB-KW"/>
</dbReference>
<dbReference type="CDD" id="cd00009">
    <property type="entry name" value="AAA"/>
    <property type="match status" value="1"/>
</dbReference>
<evidence type="ECO:0000256" key="9">
    <source>
        <dbReference type="ARBA" id="ARBA00022840"/>
    </source>
</evidence>
<dbReference type="GO" id="GO:0006261">
    <property type="term" value="P:DNA-templated DNA replication"/>
    <property type="evidence" value="ECO:0007669"/>
    <property type="project" value="TreeGrafter"/>
</dbReference>
<feature type="region of interest" description="Disordered" evidence="12">
    <location>
        <begin position="774"/>
        <end position="811"/>
    </location>
</feature>
<dbReference type="GO" id="GO:0005524">
    <property type="term" value="F:ATP binding"/>
    <property type="evidence" value="ECO:0007669"/>
    <property type="project" value="UniProtKB-KW"/>
</dbReference>
<dbReference type="Gene3D" id="3.40.50.300">
    <property type="entry name" value="P-loop containing nucleotide triphosphate hydrolases"/>
    <property type="match status" value="1"/>
</dbReference>
<name>A0A3N0AGP6_9ACTN</name>
<evidence type="ECO:0000256" key="5">
    <source>
        <dbReference type="ARBA" id="ARBA00022705"/>
    </source>
</evidence>
<protein>
    <recommendedName>
        <fullName evidence="2">DNA-directed DNA polymerase</fullName>
        <ecNumber evidence="2">2.7.7.7</ecNumber>
    </recommendedName>
</protein>
<keyword evidence="15" id="KW-1185">Reference proteome</keyword>
<dbReference type="InterPro" id="IPR045085">
    <property type="entry name" value="HLD_clamp_pol_III_gamma_tau"/>
</dbReference>
<keyword evidence="8" id="KW-0862">Zinc</keyword>
<evidence type="ECO:0000256" key="11">
    <source>
        <dbReference type="ARBA" id="ARBA00049244"/>
    </source>
</evidence>
<dbReference type="SUPFAM" id="SSF52540">
    <property type="entry name" value="P-loop containing nucleoside triphosphate hydrolases"/>
    <property type="match status" value="1"/>
</dbReference>
<dbReference type="EMBL" id="QICB01000002">
    <property type="protein sequence ID" value="RNL20865.1"/>
    <property type="molecule type" value="Genomic_DNA"/>
</dbReference>
<dbReference type="InterPro" id="IPR008921">
    <property type="entry name" value="DNA_pol3_clamp-load_cplx_C"/>
</dbReference>
<dbReference type="PRINTS" id="PR00300">
    <property type="entry name" value="CLPPROTEASEA"/>
</dbReference>
<dbReference type="FunFam" id="3.40.50.300:FF:000014">
    <property type="entry name" value="DNA polymerase III subunit gamma/tau"/>
    <property type="match status" value="1"/>
</dbReference>
<dbReference type="SMART" id="SM00382">
    <property type="entry name" value="AAA"/>
    <property type="match status" value="1"/>
</dbReference>
<evidence type="ECO:0000256" key="7">
    <source>
        <dbReference type="ARBA" id="ARBA00022741"/>
    </source>
</evidence>
<feature type="region of interest" description="Disordered" evidence="12">
    <location>
        <begin position="658"/>
        <end position="688"/>
    </location>
</feature>
<feature type="region of interest" description="Disordered" evidence="12">
    <location>
        <begin position="845"/>
        <end position="950"/>
    </location>
</feature>
<evidence type="ECO:0000256" key="12">
    <source>
        <dbReference type="SAM" id="MobiDB-lite"/>
    </source>
</evidence>
<evidence type="ECO:0000313" key="14">
    <source>
        <dbReference type="EMBL" id="RNL20865.1"/>
    </source>
</evidence>
<keyword evidence="9" id="KW-0067">ATP-binding</keyword>
<dbReference type="Pfam" id="PF12169">
    <property type="entry name" value="DNA_pol3_gamma3"/>
    <property type="match status" value="1"/>
</dbReference>
<feature type="compositionally biased region" description="Acidic residues" evidence="12">
    <location>
        <begin position="791"/>
        <end position="801"/>
    </location>
</feature>
<dbReference type="NCBIfam" id="TIGR02397">
    <property type="entry name" value="dnaX_nterm"/>
    <property type="match status" value="1"/>
</dbReference>
<dbReference type="InterPro" id="IPR027417">
    <property type="entry name" value="P-loop_NTPase"/>
</dbReference>
<dbReference type="NCBIfam" id="NF004046">
    <property type="entry name" value="PRK05563.1"/>
    <property type="match status" value="1"/>
</dbReference>
<sequence length="974" mass="99501">MSEALYRKYRPQTFEDVVGQTHIERTLKNAIESDKVSHAYLFCGPRGTGKTTTARLLAKALLCDGGPTPSPDGTCEQCTAIAEGLHPDVSELDAASRTGVENVREEIIGRVQYAPTRGRYKIYIIDEVHMLSTAAFNALLKTLEEPPSHVVFVLCTTDPQRVPETIHSRCQRFDFHRLSNDEIVSRLGAVCVAEGVEFEGDALDLVAHRAQGGMRDALTALEQLIAFGGGKVTVEVAQSVLGPIDTDDMSTVVDAIAARDAAACFTWLSEYVETGADLARFARDLAGYVRDLYVLVLTDGALALDAPQAARPAMAKQAAAFGSDRLAYVLRVLGDLSAELRSSVNPRLSFEIALTRMVRPESDLTLDALAARVATLEAALASGAAAVAPASAAASAAVPASPRKDGEKAPAPVPAASPATIPAVASGYRFAAPAPAAAAASAQGSSAADKSAAFRAQMEQRRAAKASARVESAPSAAAPAENPAASSSAQRAAAGPLPDGVRAKIVDPSALQRGWQAAVADLKQRRAAYGALMLSARVVAQDGGEGLFIEFARENTFAYSAAQKPDISAAIAAALEGAFGAPVPFSITQGEGSSSPARAAMARAAAMRAAAPAQQPAAAPAASIEAPAYEPEDVVPYDDGDAVPYSDADVESYAPWDDYAASPANDASGQPYAQGAGRQAGGKVQAPARDASSAANVVSARAPQAAVDANGAAIPVAESASATAASAPSVAPSPAAAPAAAATPAVAPAAPAPVSAAAPAPSQVAAAPAAGAAPSVASVPPAAPPFSLETADSDAEQEYDFSVEGPEPVDPYAIGKKIGFDSMPAPKKRNKNMIVPVGWPGVDVGKKPAAKKASKPKRTVAEPEPVPVAPAPNAEGMPGSPEQRQQPSASMSAAAIDRDFTPVSSDASQVGEPQPAVPARPNPFASRPMPAGIGGNARPAPEPEPQAASAADAMDVADIFGSFGVSFEDVKEER</sequence>
<dbReference type="CDD" id="cd18137">
    <property type="entry name" value="HLD_clamp_pol_III_gamma_tau"/>
    <property type="match status" value="1"/>
</dbReference>
<dbReference type="InterPro" id="IPR001270">
    <property type="entry name" value="ClpA/B"/>
</dbReference>
<organism evidence="14 15">
    <name type="scientific">Slackia faecicanis</name>
    <dbReference type="NCBI Taxonomy" id="255723"/>
    <lineage>
        <taxon>Bacteria</taxon>
        <taxon>Bacillati</taxon>
        <taxon>Actinomycetota</taxon>
        <taxon>Coriobacteriia</taxon>
        <taxon>Eggerthellales</taxon>
        <taxon>Eggerthellaceae</taxon>
        <taxon>Slackia</taxon>
    </lineage>
</organism>
<dbReference type="EC" id="2.7.7.7" evidence="2"/>
<dbReference type="InterPro" id="IPR003593">
    <property type="entry name" value="AAA+_ATPase"/>
</dbReference>
<keyword evidence="7" id="KW-0547">Nucleotide-binding</keyword>
<evidence type="ECO:0000256" key="2">
    <source>
        <dbReference type="ARBA" id="ARBA00012417"/>
    </source>
</evidence>
<evidence type="ECO:0000256" key="10">
    <source>
        <dbReference type="ARBA" id="ARBA00022932"/>
    </source>
</evidence>
<comment type="caution">
    <text evidence="14">The sequence shown here is derived from an EMBL/GenBank/DDBJ whole genome shotgun (WGS) entry which is preliminary data.</text>
</comment>
<evidence type="ECO:0000256" key="1">
    <source>
        <dbReference type="ARBA" id="ARBA00006360"/>
    </source>
</evidence>
<evidence type="ECO:0000259" key="13">
    <source>
        <dbReference type="SMART" id="SM00382"/>
    </source>
</evidence>
<keyword evidence="4" id="KW-0548">Nucleotidyltransferase</keyword>
<evidence type="ECO:0000256" key="4">
    <source>
        <dbReference type="ARBA" id="ARBA00022695"/>
    </source>
</evidence>
<gene>
    <name evidence="14" type="ORF">DMP07_04615</name>
</gene>
<dbReference type="GO" id="GO:0003677">
    <property type="term" value="F:DNA binding"/>
    <property type="evidence" value="ECO:0007669"/>
    <property type="project" value="InterPro"/>
</dbReference>
<dbReference type="Gene3D" id="1.10.8.60">
    <property type="match status" value="1"/>
</dbReference>
<dbReference type="PANTHER" id="PTHR11669:SF0">
    <property type="entry name" value="PROTEIN STICHEL-LIKE 2"/>
    <property type="match status" value="1"/>
</dbReference>
<keyword evidence="6" id="KW-0479">Metal-binding</keyword>
<accession>A0A3N0AGP6</accession>
<comment type="similarity">
    <text evidence="1">Belongs to the DnaX/STICHEL family.</text>
</comment>
<dbReference type="Pfam" id="PF22608">
    <property type="entry name" value="DNAX_ATPase_lid"/>
    <property type="match status" value="1"/>
</dbReference>
<dbReference type="FunFam" id="1.10.8.60:FF:000013">
    <property type="entry name" value="DNA polymerase III subunit gamma/tau"/>
    <property type="match status" value="1"/>
</dbReference>
<dbReference type="PANTHER" id="PTHR11669">
    <property type="entry name" value="REPLICATION FACTOR C / DNA POLYMERASE III GAMMA-TAU SUBUNIT"/>
    <property type="match status" value="1"/>
</dbReference>
<dbReference type="Pfam" id="PF13177">
    <property type="entry name" value="DNA_pol3_delta2"/>
    <property type="match status" value="1"/>
</dbReference>
<dbReference type="SUPFAM" id="SSF48019">
    <property type="entry name" value="post-AAA+ oligomerization domain-like"/>
    <property type="match status" value="1"/>
</dbReference>
<dbReference type="GO" id="GO:0009360">
    <property type="term" value="C:DNA polymerase III complex"/>
    <property type="evidence" value="ECO:0007669"/>
    <property type="project" value="InterPro"/>
</dbReference>
<feature type="region of interest" description="Disordered" evidence="12">
    <location>
        <begin position="452"/>
        <end position="496"/>
    </location>
</feature>
<reference evidence="15" key="1">
    <citation type="submission" date="2018-05" db="EMBL/GenBank/DDBJ databases">
        <title>Genome Sequencing of selected type strains of the family Eggerthellaceae.</title>
        <authorList>
            <person name="Danylec N."/>
            <person name="Stoll D.A."/>
            <person name="Doetsch A."/>
            <person name="Huch M."/>
        </authorList>
    </citation>
    <scope>NUCLEOTIDE SEQUENCE [LARGE SCALE GENOMIC DNA]</scope>
    <source>
        <strain evidence="15">DSM 17537</strain>
    </source>
</reference>
<feature type="domain" description="AAA+ ATPase" evidence="13">
    <location>
        <begin position="36"/>
        <end position="188"/>
    </location>
</feature>
<dbReference type="InterPro" id="IPR012763">
    <property type="entry name" value="DNA_pol_III_sug/sutau_N"/>
</dbReference>